<dbReference type="InterPro" id="IPR013783">
    <property type="entry name" value="Ig-like_fold"/>
</dbReference>
<sequence length="290" mass="30994">MVTKASRFRWLIKISAVLGIFCLLFQPALADSLDIISISATVPSQTPQETPITAVVFKGIAYPSSTVTILKDGVLAVAVPADPSARFDVTIGSLSAGSYTFNVSGKDKDGREGPAMSFAVTLTTGTTITITGIFLGPTIEADKTQARLGETITLLGVTSPSSTVSVYISSETQHSFDVTANTSGAWSKQFQASDLKIGSHEAKSKATDPDGSVSEFSNTVSFQVATTEKCADKTKGDLNCDGEVDIVDFSILLYYWNQRNPKNVRADINSDGIVNIIDFSIMLYYWTGPK</sequence>
<dbReference type="SUPFAM" id="SSF63446">
    <property type="entry name" value="Type I dockerin domain"/>
    <property type="match status" value="1"/>
</dbReference>
<dbReference type="InterPro" id="IPR036439">
    <property type="entry name" value="Dockerin_dom_sf"/>
</dbReference>
<organism evidence="2 3">
    <name type="scientific">Candidatus Kerfeldbacteria bacterium CG08_land_8_20_14_0_20_43_14</name>
    <dbReference type="NCBI Taxonomy" id="2014246"/>
    <lineage>
        <taxon>Bacteria</taxon>
        <taxon>Candidatus Kerfeldiibacteriota</taxon>
    </lineage>
</organism>
<accession>A0A2H0YQG8</accession>
<name>A0A2H0YQG8_9BACT</name>
<dbReference type="GO" id="GO:0004553">
    <property type="term" value="F:hydrolase activity, hydrolyzing O-glycosyl compounds"/>
    <property type="evidence" value="ECO:0007669"/>
    <property type="project" value="InterPro"/>
</dbReference>
<dbReference type="PROSITE" id="PS51766">
    <property type="entry name" value="DOCKERIN"/>
    <property type="match status" value="1"/>
</dbReference>
<dbReference type="InterPro" id="IPR018247">
    <property type="entry name" value="EF_Hand_1_Ca_BS"/>
</dbReference>
<evidence type="ECO:0000313" key="3">
    <source>
        <dbReference type="Proteomes" id="UP000236845"/>
    </source>
</evidence>
<dbReference type="EMBL" id="PEXW01000037">
    <property type="protein sequence ID" value="PIS40737.1"/>
    <property type="molecule type" value="Genomic_DNA"/>
</dbReference>
<proteinExistence type="predicted"/>
<dbReference type="Gene3D" id="2.60.40.10">
    <property type="entry name" value="Immunoglobulins"/>
    <property type="match status" value="1"/>
</dbReference>
<dbReference type="GO" id="GO:0000272">
    <property type="term" value="P:polysaccharide catabolic process"/>
    <property type="evidence" value="ECO:0007669"/>
    <property type="project" value="InterPro"/>
</dbReference>
<protein>
    <recommendedName>
        <fullName evidence="1">Dockerin domain-containing protein</fullName>
    </recommendedName>
</protein>
<gene>
    <name evidence="2" type="ORF">COT26_01730</name>
</gene>
<dbReference type="InterPro" id="IPR016134">
    <property type="entry name" value="Dockerin_dom"/>
</dbReference>
<dbReference type="Proteomes" id="UP000236845">
    <property type="component" value="Unassembled WGS sequence"/>
</dbReference>
<dbReference type="Pfam" id="PF00404">
    <property type="entry name" value="Dockerin_1"/>
    <property type="match status" value="1"/>
</dbReference>
<comment type="caution">
    <text evidence="2">The sequence shown here is derived from an EMBL/GenBank/DDBJ whole genome shotgun (WGS) entry which is preliminary data.</text>
</comment>
<dbReference type="CDD" id="cd14256">
    <property type="entry name" value="Dockerin_I"/>
    <property type="match status" value="1"/>
</dbReference>
<dbReference type="AlphaFoldDB" id="A0A2H0YQG8"/>
<evidence type="ECO:0000259" key="1">
    <source>
        <dbReference type="PROSITE" id="PS51766"/>
    </source>
</evidence>
<dbReference type="InterPro" id="IPR002105">
    <property type="entry name" value="Dockerin_1_rpt"/>
</dbReference>
<reference evidence="3" key="1">
    <citation type="submission" date="2017-09" db="EMBL/GenBank/DDBJ databases">
        <title>Depth-based differentiation of microbial function through sediment-hosted aquifers and enrichment of novel symbionts in the deep terrestrial subsurface.</title>
        <authorList>
            <person name="Probst A.J."/>
            <person name="Ladd B."/>
            <person name="Jarett J.K."/>
            <person name="Geller-Mcgrath D.E."/>
            <person name="Sieber C.M.K."/>
            <person name="Emerson J.B."/>
            <person name="Anantharaman K."/>
            <person name="Thomas B.C."/>
            <person name="Malmstrom R."/>
            <person name="Stieglmeier M."/>
            <person name="Klingl A."/>
            <person name="Woyke T."/>
            <person name="Ryan C.M."/>
            <person name="Banfield J.F."/>
        </authorList>
    </citation>
    <scope>NUCLEOTIDE SEQUENCE [LARGE SCALE GENOMIC DNA]</scope>
</reference>
<evidence type="ECO:0000313" key="2">
    <source>
        <dbReference type="EMBL" id="PIS40737.1"/>
    </source>
</evidence>
<dbReference type="Gene3D" id="1.10.1330.10">
    <property type="entry name" value="Dockerin domain"/>
    <property type="match status" value="1"/>
</dbReference>
<feature type="domain" description="Dockerin" evidence="1">
    <location>
        <begin position="231"/>
        <end position="290"/>
    </location>
</feature>
<dbReference type="PROSITE" id="PS00018">
    <property type="entry name" value="EF_HAND_1"/>
    <property type="match status" value="2"/>
</dbReference>